<accession>A0A1W0CIT2</accession>
<evidence type="ECO:0000313" key="2">
    <source>
        <dbReference type="Proteomes" id="UP000192721"/>
    </source>
</evidence>
<sequence>MQHPQNFPRRRRYKLHSLEQQEVLLPFVRFCPGRTYAHYWQMPTPRKDYPADSAYGRECAAHLLQWMKDNREYVGKGLLSRVARDIDFDDRDGRGQWMGFFNYLEIMMLLGADRVRVYRHVDSQHQFYLALGQRLKLEARFRRIRLRNR</sequence>
<proteinExistence type="predicted"/>
<comment type="caution">
    <text evidence="1">The sequence shown here is derived from an EMBL/GenBank/DDBJ whole genome shotgun (WGS) entry which is preliminary data.</text>
</comment>
<dbReference type="Proteomes" id="UP000192721">
    <property type="component" value="Unassembled WGS sequence"/>
</dbReference>
<dbReference type="RefSeq" id="WP_043639130.1">
    <property type="nucleotide sequence ID" value="NZ_MUKV01000031.1"/>
</dbReference>
<protein>
    <submittedName>
        <fullName evidence="1">Uncharacterized protein</fullName>
    </submittedName>
</protein>
<reference evidence="1 2" key="1">
    <citation type="submission" date="2017-02" db="EMBL/GenBank/DDBJ databases">
        <title>Chromobacterium haemolyticum H5244.</title>
        <authorList>
            <person name="Gulvik C.A."/>
        </authorList>
    </citation>
    <scope>NUCLEOTIDE SEQUENCE [LARGE SCALE GENOMIC DNA]</scope>
    <source>
        <strain evidence="1 2">H5244</strain>
    </source>
</reference>
<gene>
    <name evidence="1" type="ORF">B0T45_18505</name>
</gene>
<dbReference type="AlphaFoldDB" id="A0A1W0CIT2"/>
<name>A0A1W0CIT2_9NEIS</name>
<organism evidence="1 2">
    <name type="scientific">Chromobacterium haemolyticum</name>
    <dbReference type="NCBI Taxonomy" id="394935"/>
    <lineage>
        <taxon>Bacteria</taxon>
        <taxon>Pseudomonadati</taxon>
        <taxon>Pseudomonadota</taxon>
        <taxon>Betaproteobacteria</taxon>
        <taxon>Neisseriales</taxon>
        <taxon>Chromobacteriaceae</taxon>
        <taxon>Chromobacterium</taxon>
    </lineage>
</organism>
<dbReference type="EMBL" id="MUKV01000031">
    <property type="protein sequence ID" value="OQS34680.1"/>
    <property type="molecule type" value="Genomic_DNA"/>
</dbReference>
<evidence type="ECO:0000313" key="1">
    <source>
        <dbReference type="EMBL" id="OQS34680.1"/>
    </source>
</evidence>